<organism evidence="3 4">
    <name type="scientific">Veillonella parvula</name>
    <name type="common">Staphylococcus parvulus</name>
    <dbReference type="NCBI Taxonomy" id="29466"/>
    <lineage>
        <taxon>Bacteria</taxon>
        <taxon>Bacillati</taxon>
        <taxon>Bacillota</taxon>
        <taxon>Negativicutes</taxon>
        <taxon>Veillonellales</taxon>
        <taxon>Veillonellaceae</taxon>
        <taxon>Veillonella</taxon>
    </lineage>
</organism>
<dbReference type="EMBL" id="JAGZMU010000001">
    <property type="protein sequence ID" value="MBS4892838.1"/>
    <property type="molecule type" value="Genomic_DNA"/>
</dbReference>
<evidence type="ECO:0000313" key="3">
    <source>
        <dbReference type="EMBL" id="MBS4892838.1"/>
    </source>
</evidence>
<dbReference type="RefSeq" id="WP_077708292.1">
    <property type="nucleotide sequence ID" value="NZ_CAJJJA010000001.1"/>
</dbReference>
<evidence type="ECO:0000256" key="1">
    <source>
        <dbReference type="SAM" id="Coils"/>
    </source>
</evidence>
<dbReference type="Proteomes" id="UP000778864">
    <property type="component" value="Unassembled WGS sequence"/>
</dbReference>
<dbReference type="PANTHER" id="PTHR43830">
    <property type="entry name" value="PROTEIN PSP1"/>
    <property type="match status" value="1"/>
</dbReference>
<dbReference type="PROSITE" id="PS51411">
    <property type="entry name" value="PSP1_C"/>
    <property type="match status" value="1"/>
</dbReference>
<sequence>MLTIVGVRFKKAGKIYYFQPEQLELSVGDGVIVETARGVEYGTVVIGPKEVFEDSVVAPVKPVIRQATSKDLKQIEKNKEREEKAFEICLEKIEKRKLPMKLINVEYTFDMNKIIFFFTADGRIDFRELVKDLATIFRTRIELRQVGVRDEAKVLNGIGACGRPLCCSNFLGDFTPVSIRMAKDQNLSLNPTKISGVCGRLMCCLNYEDDLYKKGGDLYVKKERTQSPQDIAPPGIGKEVVTDEGIGKVLKVNHHKHTVKVQLEAGRTIDLKWSEVALPDE</sequence>
<feature type="domain" description="PSP1 C-terminal" evidence="2">
    <location>
        <begin position="61"/>
        <end position="146"/>
    </location>
</feature>
<name>A0A943AAF9_VEIPA</name>
<dbReference type="NCBIfam" id="NF041131">
    <property type="entry name" value="RicT_YaaT_fam"/>
    <property type="match status" value="1"/>
</dbReference>
<accession>A0A943AAF9</accession>
<dbReference type="InterPro" id="IPR047767">
    <property type="entry name" value="PSP1-like"/>
</dbReference>
<comment type="caution">
    <text evidence="3">The sequence shown here is derived from an EMBL/GenBank/DDBJ whole genome shotgun (WGS) entry which is preliminary data.</text>
</comment>
<reference evidence="3" key="1">
    <citation type="submission" date="2021-02" db="EMBL/GenBank/DDBJ databases">
        <title>Infant gut strain persistence is associated with maternal origin, phylogeny, and functional potential including surface adhesion and iron acquisition.</title>
        <authorList>
            <person name="Lou Y.C."/>
        </authorList>
    </citation>
    <scope>NUCLEOTIDE SEQUENCE</scope>
    <source>
        <strain evidence="3">L3_108_031G1_dasL3_108_031G1_concoct_20</strain>
    </source>
</reference>
<dbReference type="GO" id="GO:0005737">
    <property type="term" value="C:cytoplasm"/>
    <property type="evidence" value="ECO:0007669"/>
    <property type="project" value="TreeGrafter"/>
</dbReference>
<evidence type="ECO:0000313" key="4">
    <source>
        <dbReference type="Proteomes" id="UP000778864"/>
    </source>
</evidence>
<feature type="coiled-coil region" evidence="1">
    <location>
        <begin position="65"/>
        <end position="92"/>
    </location>
</feature>
<dbReference type="Pfam" id="PF04468">
    <property type="entry name" value="PSP1"/>
    <property type="match status" value="1"/>
</dbReference>
<protein>
    <submittedName>
        <fullName evidence="3">Stage 0 sporulation family protein</fullName>
    </submittedName>
</protein>
<proteinExistence type="predicted"/>
<dbReference type="AlphaFoldDB" id="A0A943AAF9"/>
<evidence type="ECO:0000259" key="2">
    <source>
        <dbReference type="PROSITE" id="PS51411"/>
    </source>
</evidence>
<keyword evidence="1" id="KW-0175">Coiled coil</keyword>
<gene>
    <name evidence="3" type="ORF">KHZ90_03535</name>
</gene>
<dbReference type="PANTHER" id="PTHR43830:SF3">
    <property type="entry name" value="PROTEIN PSP1"/>
    <property type="match status" value="1"/>
</dbReference>
<dbReference type="InterPro" id="IPR007557">
    <property type="entry name" value="PSP1_C"/>
</dbReference>